<keyword evidence="3" id="KW-1185">Reference proteome</keyword>
<evidence type="ECO:0000313" key="2">
    <source>
        <dbReference type="EMBL" id="KRK70943.1"/>
    </source>
</evidence>
<dbReference type="RefSeq" id="WP_054722847.1">
    <property type="nucleotide sequence ID" value="NZ_AZDJ01000030.1"/>
</dbReference>
<dbReference type="OrthoDB" id="2328189at2"/>
<reference evidence="2 3" key="1">
    <citation type="journal article" date="2015" name="Genome Announc.">
        <title>Expanding the biotechnology potential of lactobacilli through comparative genomics of 213 strains and associated genera.</title>
        <authorList>
            <person name="Sun Z."/>
            <person name="Harris H.M."/>
            <person name="McCann A."/>
            <person name="Guo C."/>
            <person name="Argimon S."/>
            <person name="Zhang W."/>
            <person name="Yang X."/>
            <person name="Jeffery I.B."/>
            <person name="Cooney J.C."/>
            <person name="Kagawa T.F."/>
            <person name="Liu W."/>
            <person name="Song Y."/>
            <person name="Salvetti E."/>
            <person name="Wrobel A."/>
            <person name="Rasinkangas P."/>
            <person name="Parkhill J."/>
            <person name="Rea M.C."/>
            <person name="O'Sullivan O."/>
            <person name="Ritari J."/>
            <person name="Douillard F.P."/>
            <person name="Paul Ross R."/>
            <person name="Yang R."/>
            <person name="Briner A.E."/>
            <person name="Felis G.E."/>
            <person name="de Vos W.M."/>
            <person name="Barrangou R."/>
            <person name="Klaenhammer T.R."/>
            <person name="Caufield P.W."/>
            <person name="Cui Y."/>
            <person name="Zhang H."/>
            <person name="O'Toole P.W."/>
        </authorList>
    </citation>
    <scope>NUCLEOTIDE SEQUENCE [LARGE SCALE GENOMIC DNA]</scope>
    <source>
        <strain evidence="2 3">JCM 17158</strain>
    </source>
</reference>
<dbReference type="STRING" id="1291734.FD02_GL000124"/>
<feature type="transmembrane region" description="Helical" evidence="1">
    <location>
        <begin position="162"/>
        <end position="188"/>
    </location>
</feature>
<comment type="caution">
    <text evidence="2">The sequence shown here is derived from an EMBL/GenBank/DDBJ whole genome shotgun (WGS) entry which is preliminary data.</text>
</comment>
<evidence type="ECO:0000313" key="3">
    <source>
        <dbReference type="Proteomes" id="UP000051804"/>
    </source>
</evidence>
<feature type="transmembrane region" description="Helical" evidence="1">
    <location>
        <begin position="208"/>
        <end position="230"/>
    </location>
</feature>
<organism evidence="2 3">
    <name type="scientific">Lacticaseibacillus nasuensis JCM 17158</name>
    <dbReference type="NCBI Taxonomy" id="1291734"/>
    <lineage>
        <taxon>Bacteria</taxon>
        <taxon>Bacillati</taxon>
        <taxon>Bacillota</taxon>
        <taxon>Bacilli</taxon>
        <taxon>Lactobacillales</taxon>
        <taxon>Lactobacillaceae</taxon>
        <taxon>Lacticaseibacillus</taxon>
    </lineage>
</organism>
<keyword evidence="1" id="KW-0812">Transmembrane</keyword>
<sequence>MEKQTQASRPSHGWLAFFSLIYVVLLVMFASALGLTLTVGTPNRVAETATTPANLKRITAAANRTVLVTANRAGIVYAPTTSLVPPAAVKQLVTTGVKAAGDFQHQLDVAPLQRAVTHWLTQANAAQHVSADATVRAAVAQAVRQRLARSVNTELMRDGWGAAYPMIVLVLQTATIVSGILGLLVVVLMRLSSHSWRRWLRVTGRLTYACGFLGGIAAIVLGQPSILRGFHIGGLPPAVFVSVLQQFSPTWQRVAGITVVVGLVLALVADVLRPPALPTRPEAPSTSAEHDQA</sequence>
<feature type="transmembrane region" description="Helical" evidence="1">
    <location>
        <begin position="250"/>
        <end position="272"/>
    </location>
</feature>
<dbReference type="Proteomes" id="UP000051804">
    <property type="component" value="Unassembled WGS sequence"/>
</dbReference>
<keyword evidence="1" id="KW-0472">Membrane</keyword>
<dbReference type="AlphaFoldDB" id="A0A0R1JI31"/>
<keyword evidence="1" id="KW-1133">Transmembrane helix</keyword>
<protein>
    <submittedName>
        <fullName evidence="2">Uncharacterized protein</fullName>
    </submittedName>
</protein>
<dbReference type="EMBL" id="AZDJ01000030">
    <property type="protein sequence ID" value="KRK70943.1"/>
    <property type="molecule type" value="Genomic_DNA"/>
</dbReference>
<feature type="transmembrane region" description="Helical" evidence="1">
    <location>
        <begin position="12"/>
        <end position="35"/>
    </location>
</feature>
<evidence type="ECO:0000256" key="1">
    <source>
        <dbReference type="SAM" id="Phobius"/>
    </source>
</evidence>
<gene>
    <name evidence="2" type="ORF">FD02_GL000124</name>
</gene>
<proteinExistence type="predicted"/>
<accession>A0A0R1JI31</accession>
<name>A0A0R1JI31_9LACO</name>
<dbReference type="PATRIC" id="fig|1291734.4.peg.132"/>